<feature type="region of interest" description="Disordered" evidence="1">
    <location>
        <begin position="281"/>
        <end position="300"/>
    </location>
</feature>
<dbReference type="PROSITE" id="PS50835">
    <property type="entry name" value="IG_LIKE"/>
    <property type="match status" value="1"/>
</dbReference>
<evidence type="ECO:0000259" key="3">
    <source>
        <dbReference type="PROSITE" id="PS50835"/>
    </source>
</evidence>
<feature type="compositionally biased region" description="Basic and acidic residues" evidence="1">
    <location>
        <begin position="281"/>
        <end position="290"/>
    </location>
</feature>
<keyword evidence="2" id="KW-1133">Transmembrane helix</keyword>
<evidence type="ECO:0000313" key="5">
    <source>
        <dbReference type="Proteomes" id="UP001152320"/>
    </source>
</evidence>
<organism evidence="4 5">
    <name type="scientific">Holothuria leucospilota</name>
    <name type="common">Black long sea cucumber</name>
    <name type="synonym">Mertensiothuria leucospilota</name>
    <dbReference type="NCBI Taxonomy" id="206669"/>
    <lineage>
        <taxon>Eukaryota</taxon>
        <taxon>Metazoa</taxon>
        <taxon>Echinodermata</taxon>
        <taxon>Eleutherozoa</taxon>
        <taxon>Echinozoa</taxon>
        <taxon>Holothuroidea</taxon>
        <taxon>Aspidochirotacea</taxon>
        <taxon>Aspidochirotida</taxon>
        <taxon>Holothuriidae</taxon>
        <taxon>Holothuria</taxon>
    </lineage>
</organism>
<reference evidence="4" key="1">
    <citation type="submission" date="2021-10" db="EMBL/GenBank/DDBJ databases">
        <title>Tropical sea cucumber genome reveals ecological adaptation and Cuvierian tubules defense mechanism.</title>
        <authorList>
            <person name="Chen T."/>
        </authorList>
    </citation>
    <scope>NUCLEOTIDE SEQUENCE</scope>
    <source>
        <strain evidence="4">Nanhai2018</strain>
        <tissue evidence="4">Muscle</tissue>
    </source>
</reference>
<evidence type="ECO:0000256" key="1">
    <source>
        <dbReference type="SAM" id="MobiDB-lite"/>
    </source>
</evidence>
<evidence type="ECO:0000313" key="4">
    <source>
        <dbReference type="EMBL" id="KAJ8021407.1"/>
    </source>
</evidence>
<dbReference type="Proteomes" id="UP001152320">
    <property type="component" value="Chromosome 21"/>
</dbReference>
<gene>
    <name evidence="4" type="ORF">HOLleu_38591</name>
</gene>
<comment type="caution">
    <text evidence="4">The sequence shown here is derived from an EMBL/GenBank/DDBJ whole genome shotgun (WGS) entry which is preliminary data.</text>
</comment>
<name>A0A9Q1BE82_HOLLE</name>
<evidence type="ECO:0000256" key="2">
    <source>
        <dbReference type="SAM" id="Phobius"/>
    </source>
</evidence>
<protein>
    <recommendedName>
        <fullName evidence="3">Ig-like domain-containing protein</fullName>
    </recommendedName>
</protein>
<keyword evidence="5" id="KW-1185">Reference proteome</keyword>
<feature type="domain" description="Ig-like" evidence="3">
    <location>
        <begin position="1"/>
        <end position="80"/>
    </location>
</feature>
<dbReference type="InterPro" id="IPR007110">
    <property type="entry name" value="Ig-like_dom"/>
</dbReference>
<sequence length="323" mass="35896">MQPTESVTFNCRIVPPTKEVSYHWIVDPPGLAKLNVSSSDTDSNLTLSDFELGTSTILEARITCVGRGSQQNFTAEHILTVSKSRTNGDGPQQFAYDRYILISSSGVLAFIAIVVAIFGCRFTLKKCFQRSAPEGETTSSTKDIGARNRDGITNTYFCGSGLNEHSDDYMSPSPSNNMKGVYPGALTYPNIEFSNDIEQRNQGDLPDDLYLDPRDKSANLSSRYIITPHGGKTTGFDAYGRPVFTSPHHPLPPMDNKQTPVTSSPEMIPTWDDELFYEEPLDRQSSHHSEGYPPEYESPLEEGISLDKGISDLWDYANAWVRR</sequence>
<accession>A0A9Q1BE82</accession>
<keyword evidence="2" id="KW-0472">Membrane</keyword>
<feature type="transmembrane region" description="Helical" evidence="2">
    <location>
        <begin position="99"/>
        <end position="120"/>
    </location>
</feature>
<proteinExistence type="predicted"/>
<keyword evidence="2" id="KW-0812">Transmembrane</keyword>
<dbReference type="EMBL" id="JAIZAY010000021">
    <property type="protein sequence ID" value="KAJ8021407.1"/>
    <property type="molecule type" value="Genomic_DNA"/>
</dbReference>
<dbReference type="AlphaFoldDB" id="A0A9Q1BE82"/>